<evidence type="ECO:0000313" key="1">
    <source>
        <dbReference type="EMBL" id="VDO34875.1"/>
    </source>
</evidence>
<dbReference type="AlphaFoldDB" id="A0A0N4WD18"/>
<accession>A0A0N4WD18</accession>
<reference evidence="3" key="1">
    <citation type="submission" date="2017-02" db="UniProtKB">
        <authorList>
            <consortium name="WormBaseParasite"/>
        </authorList>
    </citation>
    <scope>IDENTIFICATION</scope>
</reference>
<gene>
    <name evidence="1" type="ORF">HPLM_LOCUS8444</name>
</gene>
<proteinExistence type="predicted"/>
<dbReference type="WBParaSite" id="HPLM_0000845201-mRNA-1">
    <property type="protein sequence ID" value="HPLM_0000845201-mRNA-1"/>
    <property type="gene ID" value="HPLM_0000845201"/>
</dbReference>
<sequence length="53" mass="6174">MSNRFTRCCARRTLMRTARRSSRDVAIDLKSLVYDFAMTKHVNDAYTEAESDL</sequence>
<protein>
    <submittedName>
        <fullName evidence="3">SAM-dependent methyltransferase</fullName>
    </submittedName>
</protein>
<evidence type="ECO:0000313" key="2">
    <source>
        <dbReference type="Proteomes" id="UP000268014"/>
    </source>
</evidence>
<name>A0A0N4WD18_HAEPC</name>
<keyword evidence="2" id="KW-1185">Reference proteome</keyword>
<evidence type="ECO:0000313" key="3">
    <source>
        <dbReference type="WBParaSite" id="HPLM_0000845201-mRNA-1"/>
    </source>
</evidence>
<dbReference type="EMBL" id="UZAF01016862">
    <property type="protein sequence ID" value="VDO34875.1"/>
    <property type="molecule type" value="Genomic_DNA"/>
</dbReference>
<reference evidence="1 2" key="2">
    <citation type="submission" date="2018-11" db="EMBL/GenBank/DDBJ databases">
        <authorList>
            <consortium name="Pathogen Informatics"/>
        </authorList>
    </citation>
    <scope>NUCLEOTIDE SEQUENCE [LARGE SCALE GENOMIC DNA]</scope>
    <source>
        <strain evidence="1 2">MHpl1</strain>
    </source>
</reference>
<dbReference type="Proteomes" id="UP000268014">
    <property type="component" value="Unassembled WGS sequence"/>
</dbReference>
<organism evidence="3">
    <name type="scientific">Haemonchus placei</name>
    <name type="common">Barber's pole worm</name>
    <dbReference type="NCBI Taxonomy" id="6290"/>
    <lineage>
        <taxon>Eukaryota</taxon>
        <taxon>Metazoa</taxon>
        <taxon>Ecdysozoa</taxon>
        <taxon>Nematoda</taxon>
        <taxon>Chromadorea</taxon>
        <taxon>Rhabditida</taxon>
        <taxon>Rhabditina</taxon>
        <taxon>Rhabditomorpha</taxon>
        <taxon>Strongyloidea</taxon>
        <taxon>Trichostrongylidae</taxon>
        <taxon>Haemonchus</taxon>
    </lineage>
</organism>